<accession>A0ABW8J3R1</accession>
<organism evidence="2 3">
    <name type="scientific">Rhodanobacter hydrolyticus</name>
    <dbReference type="NCBI Taxonomy" id="2250595"/>
    <lineage>
        <taxon>Bacteria</taxon>
        <taxon>Pseudomonadati</taxon>
        <taxon>Pseudomonadota</taxon>
        <taxon>Gammaproteobacteria</taxon>
        <taxon>Lysobacterales</taxon>
        <taxon>Rhodanobacteraceae</taxon>
        <taxon>Rhodanobacter</taxon>
    </lineage>
</organism>
<dbReference type="InterPro" id="IPR055804">
    <property type="entry name" value="DUF7380"/>
</dbReference>
<reference evidence="2 3" key="1">
    <citation type="submission" date="2020-10" db="EMBL/GenBank/DDBJ databases">
        <title>Phylogeny of dyella-like bacteria.</title>
        <authorList>
            <person name="Fu J."/>
        </authorList>
    </citation>
    <scope>NUCLEOTIDE SEQUENCE [LARGE SCALE GENOMIC DNA]</scope>
    <source>
        <strain evidence="2 3">KACC 19113</strain>
    </source>
</reference>
<evidence type="ECO:0000313" key="3">
    <source>
        <dbReference type="Proteomes" id="UP001620339"/>
    </source>
</evidence>
<gene>
    <name evidence="2" type="ORF">ISP25_05060</name>
</gene>
<comment type="caution">
    <text evidence="2">The sequence shown here is derived from an EMBL/GenBank/DDBJ whole genome shotgun (WGS) entry which is preliminary data.</text>
</comment>
<proteinExistence type="predicted"/>
<name>A0ABW8J3R1_9GAMM</name>
<evidence type="ECO:0000313" key="2">
    <source>
        <dbReference type="EMBL" id="MFK2876438.1"/>
    </source>
</evidence>
<evidence type="ECO:0000259" key="1">
    <source>
        <dbReference type="Pfam" id="PF24098"/>
    </source>
</evidence>
<dbReference type="RefSeq" id="WP_404612195.1">
    <property type="nucleotide sequence ID" value="NZ_JADIKK010000008.1"/>
</dbReference>
<dbReference type="EMBL" id="JADIKK010000008">
    <property type="protein sequence ID" value="MFK2876438.1"/>
    <property type="molecule type" value="Genomic_DNA"/>
</dbReference>
<protein>
    <recommendedName>
        <fullName evidence="1">DUF7380 domain-containing protein</fullName>
    </recommendedName>
</protein>
<keyword evidence="3" id="KW-1185">Reference proteome</keyword>
<feature type="domain" description="DUF7380" evidence="1">
    <location>
        <begin position="2"/>
        <end position="133"/>
    </location>
</feature>
<dbReference type="Proteomes" id="UP001620339">
    <property type="component" value="Unassembled WGS sequence"/>
</dbReference>
<sequence length="577" mass="63544">MLATLAAALQMHDRLNLPKDPYGAMMQMGDRRTAIPSDWKGESISVLERLGCRATNPVIRARLCDIAWFLQRNLVQTGHQAAAAYLATARGLCDGMIADATDGQVPGVWILTLQKALRRGLQICMQLRPADPELGELEAFIFDAADQFEAKGNPRALLAMLTLAYDFELGDPAAYAGRIEQAATQQGEGGPHITTDALVLAAKAWRRAKDTDGHDRCMMQASEAMVAHANSINQAFSASHFLQEAINLLRGLRSPAAKDRKRDLRIDLIRMQAAAEDEMGVFEHPADLTKLIEWTTEHTNGVTLLDGLFLLAAINRPKSISDLTTEARRNIVDHPLTAMFGVQQHDADGYVRFRAPGASPGQESPEALEHQIAKQEEIHRQVVVEGQIKIVIRNLASHFPISEGDILPLCRESPFVPTDLSRTYARGLTAFFHGDMTTALSILTPLLEASLVYVLKGHDVDVVRHDEEAGTQEDMTITQLFKNLRKELDDIFGDAITGDIDRVFLARSGPCLRHAVAHGTMHDQTPYMPDAIYACWLILHLCLLPLFDRYKQLRVGTDSQEPAAEDGVSVSDAAGEI</sequence>
<dbReference type="Pfam" id="PF24098">
    <property type="entry name" value="DUF7380"/>
    <property type="match status" value="1"/>
</dbReference>